<dbReference type="PANTHER" id="PTHR31901">
    <property type="entry name" value="GH3 DOMAIN-CONTAINING PROTEIN"/>
    <property type="match status" value="1"/>
</dbReference>
<sequence>MVISIQLEATTEDNILRALTQASRVLESSNLLLMGSTSWPDVSTVPGHYVMYWELKSKNINGLVELDDNKVLVECCCVVEQSLNLLYRNNRTKLRSIGALEIRVVQQGTFDSLMEFFMSQGASASQYKTPSCINSVEALAVLESRVLTRFFSDKNPTSEL</sequence>
<dbReference type="InterPro" id="IPR004993">
    <property type="entry name" value="GH3"/>
</dbReference>
<evidence type="ECO:0000313" key="3">
    <source>
        <dbReference type="Proteomes" id="UP001558713"/>
    </source>
</evidence>
<dbReference type="AlphaFoldDB" id="A0ABD1A3X0"/>
<comment type="caution">
    <text evidence="2">The sequence shown here is derived from an EMBL/GenBank/DDBJ whole genome shotgun (WGS) entry which is preliminary data.</text>
</comment>
<dbReference type="EMBL" id="JBANAX010000587">
    <property type="protein sequence ID" value="KAL1201543.1"/>
    <property type="molecule type" value="Genomic_DNA"/>
</dbReference>
<evidence type="ECO:0000313" key="2">
    <source>
        <dbReference type="EMBL" id="KAL1201543.1"/>
    </source>
</evidence>
<accession>A0ABD1A3X0</accession>
<gene>
    <name evidence="2" type="ORF">V5N11_016554</name>
</gene>
<keyword evidence="3" id="KW-1185">Reference proteome</keyword>
<reference evidence="2 3" key="1">
    <citation type="submission" date="2024-04" db="EMBL/GenBank/DDBJ databases">
        <title>Genome assembly C_amara_ONT_v2.</title>
        <authorList>
            <person name="Yant L."/>
            <person name="Moore C."/>
            <person name="Slenker M."/>
        </authorList>
    </citation>
    <scope>NUCLEOTIDE SEQUENCE [LARGE SCALE GENOMIC DNA]</scope>
    <source>
        <tissue evidence="2">Leaf</tissue>
    </source>
</reference>
<feature type="domain" description="GH3 C-terminal" evidence="1">
    <location>
        <begin position="14"/>
        <end position="135"/>
    </location>
</feature>
<dbReference type="InterPro" id="IPR055378">
    <property type="entry name" value="GH3_C"/>
</dbReference>
<evidence type="ECO:0000259" key="1">
    <source>
        <dbReference type="Pfam" id="PF23572"/>
    </source>
</evidence>
<organism evidence="2 3">
    <name type="scientific">Cardamine amara subsp. amara</name>
    <dbReference type="NCBI Taxonomy" id="228776"/>
    <lineage>
        <taxon>Eukaryota</taxon>
        <taxon>Viridiplantae</taxon>
        <taxon>Streptophyta</taxon>
        <taxon>Embryophyta</taxon>
        <taxon>Tracheophyta</taxon>
        <taxon>Spermatophyta</taxon>
        <taxon>Magnoliopsida</taxon>
        <taxon>eudicotyledons</taxon>
        <taxon>Gunneridae</taxon>
        <taxon>Pentapetalae</taxon>
        <taxon>rosids</taxon>
        <taxon>malvids</taxon>
        <taxon>Brassicales</taxon>
        <taxon>Brassicaceae</taxon>
        <taxon>Cardamineae</taxon>
        <taxon>Cardamine</taxon>
    </lineage>
</organism>
<protein>
    <submittedName>
        <fullName evidence="2">Indole-3-acetic acid-amido synthetase GH3.17</fullName>
    </submittedName>
</protein>
<dbReference type="Proteomes" id="UP001558713">
    <property type="component" value="Unassembled WGS sequence"/>
</dbReference>
<dbReference type="Pfam" id="PF23572">
    <property type="entry name" value="GH3_C"/>
    <property type="match status" value="1"/>
</dbReference>
<name>A0ABD1A3X0_CARAN</name>
<proteinExistence type="predicted"/>
<dbReference type="PANTHER" id="PTHR31901:SF52">
    <property type="entry name" value="AUXIN-RESPONSIVE GH3 FAMILY PROTEIN"/>
    <property type="match status" value="1"/>
</dbReference>